<protein>
    <submittedName>
        <fullName evidence="4">Acetyl-CoA carboxylase biotin carboxyl carrier protein subunit</fullName>
    </submittedName>
</protein>
<dbReference type="SUPFAM" id="SSF51230">
    <property type="entry name" value="Single hybrid motif"/>
    <property type="match status" value="1"/>
</dbReference>
<feature type="domain" description="Lipoyl-binding" evidence="3">
    <location>
        <begin position="1"/>
        <end position="68"/>
    </location>
</feature>
<comment type="caution">
    <text evidence="4">The sequence shown here is derived from an EMBL/GenBank/DDBJ whole genome shotgun (WGS) entry which is preliminary data.</text>
</comment>
<sequence>MKIYAPFAGTVRYAVADGDTVRAGEPVAIVEAMKLEAPVLAPAPGIVRRVIHEDFVTVAGGDELLQIKAAGAEKASHEAVEKGEQR</sequence>
<dbReference type="Pfam" id="PF00364">
    <property type="entry name" value="Biotin_lipoyl"/>
    <property type="match status" value="1"/>
</dbReference>
<dbReference type="RefSeq" id="WP_194556189.1">
    <property type="nucleotide sequence ID" value="NZ_JADKMY010000001.1"/>
</dbReference>
<keyword evidence="5" id="KW-1185">Reference proteome</keyword>
<keyword evidence="1" id="KW-0092">Biotin</keyword>
<evidence type="ECO:0000259" key="3">
    <source>
        <dbReference type="PROSITE" id="PS50968"/>
    </source>
</evidence>
<evidence type="ECO:0000313" key="5">
    <source>
        <dbReference type="Proteomes" id="UP000635902"/>
    </source>
</evidence>
<dbReference type="InterPro" id="IPR001882">
    <property type="entry name" value="Biotin_BS"/>
</dbReference>
<dbReference type="EMBL" id="JADKMY010000001">
    <property type="protein sequence ID" value="MBF4553372.1"/>
    <property type="molecule type" value="Genomic_DNA"/>
</dbReference>
<evidence type="ECO:0000256" key="2">
    <source>
        <dbReference type="ARBA" id="ARBA00048501"/>
    </source>
</evidence>
<evidence type="ECO:0000313" key="4">
    <source>
        <dbReference type="EMBL" id="MBF4553372.1"/>
    </source>
</evidence>
<dbReference type="Proteomes" id="UP000635902">
    <property type="component" value="Unassembled WGS sequence"/>
</dbReference>
<accession>A0ABR9ZJ30</accession>
<proteinExistence type="predicted"/>
<evidence type="ECO:0000256" key="1">
    <source>
        <dbReference type="ARBA" id="ARBA00023267"/>
    </source>
</evidence>
<organism evidence="4 5">
    <name type="scientific">Corynebacterium suicordis DSM 45110</name>
    <dbReference type="NCBI Taxonomy" id="1121369"/>
    <lineage>
        <taxon>Bacteria</taxon>
        <taxon>Bacillati</taxon>
        <taxon>Actinomycetota</taxon>
        <taxon>Actinomycetes</taxon>
        <taxon>Mycobacteriales</taxon>
        <taxon>Corynebacteriaceae</taxon>
        <taxon>Corynebacterium</taxon>
    </lineage>
</organism>
<comment type="catalytic activity">
    <reaction evidence="2">
        <text>N(6)-biotinyl-L-lysyl-[protein] + hydrogencarbonate + ATP = N(6)-carboxybiotinyl-L-lysyl-[protein] + ADP + phosphate + H(+)</text>
        <dbReference type="Rhea" id="RHEA:13501"/>
        <dbReference type="Rhea" id="RHEA-COMP:10505"/>
        <dbReference type="Rhea" id="RHEA-COMP:10506"/>
        <dbReference type="ChEBI" id="CHEBI:15378"/>
        <dbReference type="ChEBI" id="CHEBI:17544"/>
        <dbReference type="ChEBI" id="CHEBI:30616"/>
        <dbReference type="ChEBI" id="CHEBI:43474"/>
        <dbReference type="ChEBI" id="CHEBI:83144"/>
        <dbReference type="ChEBI" id="CHEBI:83145"/>
        <dbReference type="ChEBI" id="CHEBI:456216"/>
        <dbReference type="EC" id="6.3.4.14"/>
    </reaction>
    <physiologicalReaction direction="left-to-right" evidence="2">
        <dbReference type="Rhea" id="RHEA:13502"/>
    </physiologicalReaction>
</comment>
<dbReference type="Gene3D" id="2.40.50.100">
    <property type="match status" value="1"/>
</dbReference>
<gene>
    <name evidence="4" type="ORF">IRY30_04665</name>
</gene>
<name>A0ABR9ZJ30_9CORY</name>
<dbReference type="PROSITE" id="PS50968">
    <property type="entry name" value="BIOTINYL_LIPOYL"/>
    <property type="match status" value="1"/>
</dbReference>
<dbReference type="InterPro" id="IPR011053">
    <property type="entry name" value="Single_hybrid_motif"/>
</dbReference>
<dbReference type="CDD" id="cd06850">
    <property type="entry name" value="biotinyl_domain"/>
    <property type="match status" value="1"/>
</dbReference>
<reference evidence="4 5" key="1">
    <citation type="submission" date="2020-10" db="EMBL/GenBank/DDBJ databases">
        <title>Novel species in genus Corynebacterium.</title>
        <authorList>
            <person name="Zhang G."/>
        </authorList>
    </citation>
    <scope>NUCLEOTIDE SEQUENCE [LARGE SCALE GENOMIC DNA]</scope>
    <source>
        <strain evidence="4 5">DSM 45110</strain>
    </source>
</reference>
<dbReference type="InterPro" id="IPR000089">
    <property type="entry name" value="Biotin_lipoyl"/>
</dbReference>
<dbReference type="PROSITE" id="PS00188">
    <property type="entry name" value="BIOTIN"/>
    <property type="match status" value="1"/>
</dbReference>